<dbReference type="AlphaFoldDB" id="A0A2P5C1U0"/>
<proteinExistence type="predicted"/>
<dbReference type="OrthoDB" id="10345220at2759"/>
<gene>
    <name evidence="1" type="ORF">TorRG33x02_300520</name>
</gene>
<name>A0A2P5C1U0_TREOI</name>
<comment type="caution">
    <text evidence="1">The sequence shown here is derived from an EMBL/GenBank/DDBJ whole genome shotgun (WGS) entry which is preliminary data.</text>
</comment>
<dbReference type="InParanoid" id="A0A2P5C1U0"/>
<evidence type="ECO:0000313" key="1">
    <source>
        <dbReference type="EMBL" id="PON55043.1"/>
    </source>
</evidence>
<dbReference type="Proteomes" id="UP000237000">
    <property type="component" value="Unassembled WGS sequence"/>
</dbReference>
<protein>
    <submittedName>
        <fullName evidence="1">Uncharacterized protein</fullName>
    </submittedName>
</protein>
<sequence length="115" mass="12763">MAESNQHCFKGSYIRKFQIFALILLGAMEQEGKPVCECLSIYMFSFFQALVAPQLVPSLLLLDSSVVLPLPILNLCNVGFIPVRTPRNLTEGNKSATSNPEMIFTISFIDDMNSS</sequence>
<accession>A0A2P5C1U0</accession>
<reference evidence="2" key="1">
    <citation type="submission" date="2016-06" db="EMBL/GenBank/DDBJ databases">
        <title>Parallel loss of symbiosis genes in relatives of nitrogen-fixing non-legume Parasponia.</title>
        <authorList>
            <person name="Van Velzen R."/>
            <person name="Holmer R."/>
            <person name="Bu F."/>
            <person name="Rutten L."/>
            <person name="Van Zeijl A."/>
            <person name="Liu W."/>
            <person name="Santuari L."/>
            <person name="Cao Q."/>
            <person name="Sharma T."/>
            <person name="Shen D."/>
            <person name="Roswanjaya Y."/>
            <person name="Wardhani T."/>
            <person name="Kalhor M.S."/>
            <person name="Jansen J."/>
            <person name="Van den Hoogen J."/>
            <person name="Gungor B."/>
            <person name="Hartog M."/>
            <person name="Hontelez J."/>
            <person name="Verver J."/>
            <person name="Yang W.-C."/>
            <person name="Schijlen E."/>
            <person name="Repin R."/>
            <person name="Schilthuizen M."/>
            <person name="Schranz E."/>
            <person name="Heidstra R."/>
            <person name="Miyata K."/>
            <person name="Fedorova E."/>
            <person name="Kohlen W."/>
            <person name="Bisseling T."/>
            <person name="Smit S."/>
            <person name="Geurts R."/>
        </authorList>
    </citation>
    <scope>NUCLEOTIDE SEQUENCE [LARGE SCALE GENOMIC DNA]</scope>
    <source>
        <strain evidence="2">cv. RG33-2</strain>
    </source>
</reference>
<evidence type="ECO:0000313" key="2">
    <source>
        <dbReference type="Proteomes" id="UP000237000"/>
    </source>
</evidence>
<keyword evidence="2" id="KW-1185">Reference proteome</keyword>
<organism evidence="1 2">
    <name type="scientific">Trema orientale</name>
    <name type="common">Charcoal tree</name>
    <name type="synonym">Celtis orientalis</name>
    <dbReference type="NCBI Taxonomy" id="63057"/>
    <lineage>
        <taxon>Eukaryota</taxon>
        <taxon>Viridiplantae</taxon>
        <taxon>Streptophyta</taxon>
        <taxon>Embryophyta</taxon>
        <taxon>Tracheophyta</taxon>
        <taxon>Spermatophyta</taxon>
        <taxon>Magnoliopsida</taxon>
        <taxon>eudicotyledons</taxon>
        <taxon>Gunneridae</taxon>
        <taxon>Pentapetalae</taxon>
        <taxon>rosids</taxon>
        <taxon>fabids</taxon>
        <taxon>Rosales</taxon>
        <taxon>Cannabaceae</taxon>
        <taxon>Trema</taxon>
    </lineage>
</organism>
<dbReference type="EMBL" id="JXTC01000424">
    <property type="protein sequence ID" value="PON55043.1"/>
    <property type="molecule type" value="Genomic_DNA"/>
</dbReference>